<dbReference type="PANTHER" id="PTHR34294:SF1">
    <property type="entry name" value="TRANSCRIPTIONAL REGULATOR LSRR"/>
    <property type="match status" value="1"/>
</dbReference>
<proteinExistence type="inferred from homology"/>
<dbReference type="InterPro" id="IPR007324">
    <property type="entry name" value="Sugar-bd_dom_put"/>
</dbReference>
<accession>A0A2U1DFG4</accession>
<evidence type="ECO:0000313" key="6">
    <source>
        <dbReference type="EMBL" id="PVY86404.1"/>
    </source>
</evidence>
<evidence type="ECO:0000313" key="7">
    <source>
        <dbReference type="Proteomes" id="UP000245433"/>
    </source>
</evidence>
<keyword evidence="4" id="KW-0804">Transcription</keyword>
<keyword evidence="3 6" id="KW-0238">DNA-binding</keyword>
<dbReference type="EMBL" id="QEKT01000001">
    <property type="protein sequence ID" value="PVY86404.1"/>
    <property type="molecule type" value="Genomic_DNA"/>
</dbReference>
<evidence type="ECO:0000256" key="3">
    <source>
        <dbReference type="ARBA" id="ARBA00023125"/>
    </source>
</evidence>
<dbReference type="InterPro" id="IPR051054">
    <property type="entry name" value="SorC_transcr_regulators"/>
</dbReference>
<comment type="caution">
    <text evidence="6">The sequence shown here is derived from an EMBL/GenBank/DDBJ whole genome shotgun (WGS) entry which is preliminary data.</text>
</comment>
<dbReference type="Pfam" id="PF04198">
    <property type="entry name" value="Sugar-bind"/>
    <property type="match status" value="1"/>
</dbReference>
<gene>
    <name evidence="6" type="ORF">C7384_101320</name>
</gene>
<dbReference type="InterPro" id="IPR037171">
    <property type="entry name" value="NagB/RpiA_transferase-like"/>
</dbReference>
<dbReference type="GO" id="GO:0030246">
    <property type="term" value="F:carbohydrate binding"/>
    <property type="evidence" value="ECO:0007669"/>
    <property type="project" value="InterPro"/>
</dbReference>
<name>A0A2U1DFG4_9LACO</name>
<dbReference type="SUPFAM" id="SSF100950">
    <property type="entry name" value="NagB/RpiA/CoA transferase-like"/>
    <property type="match status" value="1"/>
</dbReference>
<reference evidence="6 7" key="1">
    <citation type="submission" date="2018-04" db="EMBL/GenBank/DDBJ databases">
        <title>Genomic Encyclopedia of Type Strains, Phase IV (KMG-IV): sequencing the most valuable type-strain genomes for metagenomic binning, comparative biology and taxonomic classification.</title>
        <authorList>
            <person name="Goeker M."/>
        </authorList>
    </citation>
    <scope>NUCLEOTIDE SEQUENCE [LARGE SCALE GENOMIC DNA]</scope>
    <source>
        <strain evidence="6 7">DSM 28795</strain>
    </source>
</reference>
<dbReference type="PANTHER" id="PTHR34294">
    <property type="entry name" value="TRANSCRIPTIONAL REGULATOR-RELATED"/>
    <property type="match status" value="1"/>
</dbReference>
<keyword evidence="7" id="KW-1185">Reference proteome</keyword>
<evidence type="ECO:0000259" key="5">
    <source>
        <dbReference type="Pfam" id="PF04198"/>
    </source>
</evidence>
<dbReference type="RefSeq" id="WP_089937764.1">
    <property type="nucleotide sequence ID" value="NZ_CAKOEW010000003.1"/>
</dbReference>
<organism evidence="6 7">
    <name type="scientific">Convivina intestini</name>
    <dbReference type="NCBI Taxonomy" id="1505726"/>
    <lineage>
        <taxon>Bacteria</taxon>
        <taxon>Bacillati</taxon>
        <taxon>Bacillota</taxon>
        <taxon>Bacilli</taxon>
        <taxon>Lactobacillales</taxon>
        <taxon>Lactobacillaceae</taxon>
        <taxon>Convivina</taxon>
    </lineage>
</organism>
<dbReference type="Proteomes" id="UP000245433">
    <property type="component" value="Unassembled WGS sequence"/>
</dbReference>
<keyword evidence="2" id="KW-0805">Transcription regulation</keyword>
<evidence type="ECO:0000256" key="1">
    <source>
        <dbReference type="ARBA" id="ARBA00010466"/>
    </source>
</evidence>
<comment type="similarity">
    <text evidence="1">Belongs to the SorC transcriptional regulatory family.</text>
</comment>
<dbReference type="GO" id="GO:0003677">
    <property type="term" value="F:DNA binding"/>
    <property type="evidence" value="ECO:0007669"/>
    <property type="project" value="UniProtKB-KW"/>
</dbReference>
<feature type="domain" description="Sugar-binding" evidence="5">
    <location>
        <begin position="60"/>
        <end position="309"/>
    </location>
</feature>
<dbReference type="Gene3D" id="1.10.10.60">
    <property type="entry name" value="Homeodomain-like"/>
    <property type="match status" value="1"/>
</dbReference>
<dbReference type="Gene3D" id="3.40.50.1360">
    <property type="match status" value="1"/>
</dbReference>
<evidence type="ECO:0000256" key="2">
    <source>
        <dbReference type="ARBA" id="ARBA00023015"/>
    </source>
</evidence>
<evidence type="ECO:0000256" key="4">
    <source>
        <dbReference type="ARBA" id="ARBA00023163"/>
    </source>
</evidence>
<protein>
    <submittedName>
        <fullName evidence="6">DNA-binding transcriptional regulator LsrR (DeoR family)</fullName>
    </submittedName>
</protein>
<sequence length="314" mass="34844">MVTTNVLAQIAEDYYLNKKSFGQIAEKYDLSRYLINKYLNEAVKTGVVKIEITALASRNPQLEQVFKEEFPQTNCYIIQDSATSTATEESLSKYAANLLVKHLLDNDHIVGAAWGDTMLSLVESISTAPLDQIKFTQFIGDNMKYNSMAGAMPIVEKAAKKVGGEFLTLPAPLYLANDDLRQNLTQEPSLANTLNMAAKMDTLITGIGTLGSLQSIPIWRDHLDQLFPNIASKQIVGMIYGRPFDNQGRILNPNQDKVFGLSLDRILQVPKRICLVRSKSKSQATLGALRAGLVTDLIFSESLAYRILNENDYS</sequence>
<dbReference type="AlphaFoldDB" id="A0A2U1DFG4"/>
<dbReference type="OrthoDB" id="58802at2"/>